<dbReference type="Proteomes" id="UP000036367">
    <property type="component" value="Unassembled WGS sequence"/>
</dbReference>
<proteinExistence type="inferred from homology"/>
<dbReference type="STRING" id="595434.RISK_005348"/>
<comment type="similarity">
    <text evidence="2">Belongs to the HsdR family.</text>
</comment>
<keyword evidence="9" id="KW-0067">ATP-binding</keyword>
<dbReference type="InterPro" id="IPR051268">
    <property type="entry name" value="Type-I_R_enzyme_R_subunit"/>
</dbReference>
<evidence type="ECO:0000256" key="3">
    <source>
        <dbReference type="ARBA" id="ARBA00012654"/>
    </source>
</evidence>
<dbReference type="GO" id="GO:0003677">
    <property type="term" value="F:DNA binding"/>
    <property type="evidence" value="ECO:0007669"/>
    <property type="project" value="UniProtKB-KW"/>
</dbReference>
<dbReference type="PANTHER" id="PTHR30195:SF15">
    <property type="entry name" value="TYPE I RESTRICTION ENZYME HINDI ENDONUCLEASE SUBUNIT"/>
    <property type="match status" value="1"/>
</dbReference>
<feature type="domain" description="Restriction endonuclease type I HsdR N-terminal" evidence="11">
    <location>
        <begin position="2"/>
        <end position="209"/>
    </location>
</feature>
<evidence type="ECO:0000256" key="1">
    <source>
        <dbReference type="ARBA" id="ARBA00000851"/>
    </source>
</evidence>
<evidence type="ECO:0000256" key="6">
    <source>
        <dbReference type="ARBA" id="ARBA00022747"/>
    </source>
</evidence>
<dbReference type="CDD" id="cd22332">
    <property type="entry name" value="HsdR_N"/>
    <property type="match status" value="1"/>
</dbReference>
<dbReference type="AlphaFoldDB" id="A0A0J1B6C3"/>
<sequence length="315" mass="35826">MITEDQLEQLSLDWFRETGWDYANGVDISPDGDDPERDDYRVVVLKDRLAEAVARLNPDLPQSAVDDVVHVVANPDHPSLEQNNRQLHRLYTNGVKVEYSTDDGKETLYAQIIDFQNPDNNDLLVVNQFSVAGTKQARRPDVVVFVNGLPLAVVELKNPADESADVWKAYSQLQTYKDEISDLLAYNVALVISDGITARVGSLTANKERFMPWNTIKNEDDRPLLEYQLEKVVRGFFDPELFVNYMRYFVLFEDDGDSLIKKIAGYHQFHGVREAVRVTTIAADDSDDGAVRKRRATYGDEVQPGWRKAGVFWHS</sequence>
<dbReference type="PATRIC" id="fig|595434.4.peg.5083"/>
<evidence type="ECO:0000256" key="5">
    <source>
        <dbReference type="ARBA" id="ARBA00022741"/>
    </source>
</evidence>
<dbReference type="Gene3D" id="3.90.1570.50">
    <property type="match status" value="1"/>
</dbReference>
<dbReference type="GO" id="GO:0005524">
    <property type="term" value="F:ATP binding"/>
    <property type="evidence" value="ECO:0007669"/>
    <property type="project" value="UniProtKB-KW"/>
</dbReference>
<keyword evidence="6" id="KW-0680">Restriction system</keyword>
<dbReference type="GO" id="GO:0009307">
    <property type="term" value="P:DNA restriction-modification system"/>
    <property type="evidence" value="ECO:0007669"/>
    <property type="project" value="UniProtKB-KW"/>
</dbReference>
<dbReference type="EMBL" id="LECT01000044">
    <property type="protein sequence ID" value="KLU02282.1"/>
    <property type="molecule type" value="Genomic_DNA"/>
</dbReference>
<comment type="caution">
    <text evidence="12">The sequence shown here is derived from an EMBL/GenBank/DDBJ whole genome shotgun (WGS) entry which is preliminary data.</text>
</comment>
<keyword evidence="13" id="KW-1185">Reference proteome</keyword>
<comment type="catalytic activity">
    <reaction evidence="1">
        <text>Endonucleolytic cleavage of DNA to give random double-stranded fragments with terminal 5'-phosphates, ATP is simultaneously hydrolyzed.</text>
        <dbReference type="EC" id="3.1.21.3"/>
    </reaction>
</comment>
<name>A0A0J1B6C3_RHOIS</name>
<keyword evidence="8 12" id="KW-0378">Hydrolase</keyword>
<organism evidence="12 13">
    <name type="scientific">Rhodopirellula islandica</name>
    <dbReference type="NCBI Taxonomy" id="595434"/>
    <lineage>
        <taxon>Bacteria</taxon>
        <taxon>Pseudomonadati</taxon>
        <taxon>Planctomycetota</taxon>
        <taxon>Planctomycetia</taxon>
        <taxon>Pirellulales</taxon>
        <taxon>Pirellulaceae</taxon>
        <taxon>Rhodopirellula</taxon>
    </lineage>
</organism>
<evidence type="ECO:0000259" key="11">
    <source>
        <dbReference type="Pfam" id="PF04313"/>
    </source>
</evidence>
<dbReference type="GO" id="GO:0009035">
    <property type="term" value="F:type I site-specific deoxyribonuclease activity"/>
    <property type="evidence" value="ECO:0007669"/>
    <property type="project" value="UniProtKB-EC"/>
</dbReference>
<evidence type="ECO:0000256" key="8">
    <source>
        <dbReference type="ARBA" id="ARBA00022801"/>
    </source>
</evidence>
<evidence type="ECO:0000256" key="10">
    <source>
        <dbReference type="ARBA" id="ARBA00023125"/>
    </source>
</evidence>
<keyword evidence="5" id="KW-0547">Nucleotide-binding</keyword>
<evidence type="ECO:0000313" key="13">
    <source>
        <dbReference type="Proteomes" id="UP000036367"/>
    </source>
</evidence>
<gene>
    <name evidence="12" type="ORF">RISK_005348</name>
</gene>
<evidence type="ECO:0000313" key="12">
    <source>
        <dbReference type="EMBL" id="KLU02282.1"/>
    </source>
</evidence>
<evidence type="ECO:0000256" key="4">
    <source>
        <dbReference type="ARBA" id="ARBA00022722"/>
    </source>
</evidence>
<accession>A0A0J1B6C3</accession>
<protein>
    <recommendedName>
        <fullName evidence="3">type I site-specific deoxyribonuclease</fullName>
        <ecNumber evidence="3">3.1.21.3</ecNumber>
    </recommendedName>
</protein>
<dbReference type="PANTHER" id="PTHR30195">
    <property type="entry name" value="TYPE I SITE-SPECIFIC DEOXYRIBONUCLEASE PROTEIN SUBUNIT M AND R"/>
    <property type="match status" value="1"/>
</dbReference>
<keyword evidence="7" id="KW-0255">Endonuclease</keyword>
<keyword evidence="10" id="KW-0238">DNA-binding</keyword>
<keyword evidence="4" id="KW-0540">Nuclease</keyword>
<evidence type="ECO:0000256" key="9">
    <source>
        <dbReference type="ARBA" id="ARBA00022840"/>
    </source>
</evidence>
<dbReference type="EC" id="3.1.21.3" evidence="3"/>
<dbReference type="InterPro" id="IPR007409">
    <property type="entry name" value="Restrct_endonuc_type1_HsdR_N"/>
</dbReference>
<dbReference type="Pfam" id="PF04313">
    <property type="entry name" value="HSDR_N"/>
    <property type="match status" value="1"/>
</dbReference>
<reference evidence="12" key="1">
    <citation type="submission" date="2015-05" db="EMBL/GenBank/DDBJ databases">
        <title>Permanent draft genome of Rhodopirellula islandicus K833.</title>
        <authorList>
            <person name="Kizina J."/>
            <person name="Richter M."/>
            <person name="Glockner F.O."/>
            <person name="Harder J."/>
        </authorList>
    </citation>
    <scope>NUCLEOTIDE SEQUENCE [LARGE SCALE GENOMIC DNA]</scope>
    <source>
        <strain evidence="12">K833</strain>
    </source>
</reference>
<evidence type="ECO:0000256" key="2">
    <source>
        <dbReference type="ARBA" id="ARBA00008598"/>
    </source>
</evidence>
<evidence type="ECO:0000256" key="7">
    <source>
        <dbReference type="ARBA" id="ARBA00022759"/>
    </source>
</evidence>